<reference evidence="1" key="1">
    <citation type="submission" date="2019-08" db="EMBL/GenBank/DDBJ databases">
        <authorList>
            <person name="Kucharzyk K."/>
            <person name="Murdoch R.W."/>
            <person name="Higgins S."/>
            <person name="Loffler F."/>
        </authorList>
    </citation>
    <scope>NUCLEOTIDE SEQUENCE</scope>
</reference>
<accession>A0A645J5Q8</accession>
<gene>
    <name evidence="1" type="ORF">SDC9_206501</name>
</gene>
<name>A0A645J5Q8_9ZZZZ</name>
<dbReference type="EMBL" id="VSSQ01131967">
    <property type="protein sequence ID" value="MPN58786.1"/>
    <property type="molecule type" value="Genomic_DNA"/>
</dbReference>
<dbReference type="Gene3D" id="3.90.1150.10">
    <property type="entry name" value="Aspartate Aminotransferase, domain 1"/>
    <property type="match status" value="1"/>
</dbReference>
<sequence length="65" mass="6895">MALCKEAGLILTPAGATFPYGMDPNDANIRISPSFPPVNQLAEAMDIFCVSAKLAAVEKLLSQDK</sequence>
<comment type="caution">
    <text evidence="1">The sequence shown here is derived from an EMBL/GenBank/DDBJ whole genome shotgun (WGS) entry which is preliminary data.</text>
</comment>
<dbReference type="AlphaFoldDB" id="A0A645J5Q8"/>
<dbReference type="GO" id="GO:0004069">
    <property type="term" value="F:L-aspartate:2-oxoglutarate aminotransferase activity"/>
    <property type="evidence" value="ECO:0007669"/>
    <property type="project" value="InterPro"/>
</dbReference>
<proteinExistence type="predicted"/>
<evidence type="ECO:0008006" key="2">
    <source>
        <dbReference type="Google" id="ProtNLM"/>
    </source>
</evidence>
<evidence type="ECO:0000313" key="1">
    <source>
        <dbReference type="EMBL" id="MPN58786.1"/>
    </source>
</evidence>
<protein>
    <recommendedName>
        <fullName evidence="2">Aminotransferase</fullName>
    </recommendedName>
</protein>
<organism evidence="1">
    <name type="scientific">bioreactor metagenome</name>
    <dbReference type="NCBI Taxonomy" id="1076179"/>
    <lineage>
        <taxon>unclassified sequences</taxon>
        <taxon>metagenomes</taxon>
        <taxon>ecological metagenomes</taxon>
    </lineage>
</organism>
<dbReference type="InterPro" id="IPR015422">
    <property type="entry name" value="PyrdxlP-dep_Trfase_small"/>
</dbReference>
<dbReference type="InterPro" id="IPR024551">
    <property type="entry name" value="AspAT_Ic"/>
</dbReference>
<dbReference type="Pfam" id="PF12897">
    <property type="entry name" value="Asp_aminotransf"/>
    <property type="match status" value="1"/>
</dbReference>